<keyword evidence="1" id="KW-1133">Transmembrane helix</keyword>
<comment type="caution">
    <text evidence="2">The sequence shown here is derived from an EMBL/GenBank/DDBJ whole genome shotgun (WGS) entry which is preliminary data.</text>
</comment>
<evidence type="ECO:0000313" key="3">
    <source>
        <dbReference type="Proteomes" id="UP000286598"/>
    </source>
</evidence>
<organism evidence="2 3">
    <name type="scientific">Leyella stercorea</name>
    <dbReference type="NCBI Taxonomy" id="363265"/>
    <lineage>
        <taxon>Bacteria</taxon>
        <taxon>Pseudomonadati</taxon>
        <taxon>Bacteroidota</taxon>
        <taxon>Bacteroidia</taxon>
        <taxon>Bacteroidales</taxon>
        <taxon>Prevotellaceae</taxon>
        <taxon>Leyella</taxon>
    </lineage>
</organism>
<evidence type="ECO:0000256" key="1">
    <source>
        <dbReference type="SAM" id="Phobius"/>
    </source>
</evidence>
<proteinExistence type="predicted"/>
<sequence length="447" mass="50674">MIGIALLLAAIYLYFQPKYRYISYFLYFSFMAGSSGGFNLWTEAVVGFKLSDCALIYTVVVITHLMTSGKPLLPKLKQLGCYKLFLCFVALSFLFSLVHYELSFYEVLRGGRKFILLLSLVILIRVKPHEFQKIMRMMMWICFITSILYVGQVILKRPLMPYGYEGAADRATGIMRFYNSPVNLSLFLTLSFAYPQLFRGTKVPLWAFRGAFFVAQICTLGRTGIAVALLTVLLALAIQGSVKNVVKVIIVLGILITPFIGTLSQRFEGGNTDEDLGSVLSGKFGNDYDPQASGDATMLYRFAWCYERADYLVKRPFLEQVFGLGLTTESSDWQFKKYNFRIGLPDEYLRVVQLATPDISYGNMITYLGFCGTILYMLMLVSFARLLWKHRKDNPYMGAFSAMILMSFIEGFSGSGLSEPRTLTIYFLAMSLIASKLQQLIKHQNRI</sequence>
<keyword evidence="1" id="KW-0812">Transmembrane</keyword>
<feature type="transmembrane region" description="Helical" evidence="1">
    <location>
        <begin position="364"/>
        <end position="384"/>
    </location>
</feature>
<feature type="transmembrane region" description="Helical" evidence="1">
    <location>
        <begin position="47"/>
        <end position="67"/>
    </location>
</feature>
<name>A0A3R6K3C7_9BACT</name>
<gene>
    <name evidence="2" type="ORF">DW060_12355</name>
</gene>
<feature type="transmembrane region" description="Helical" evidence="1">
    <location>
        <begin position="138"/>
        <end position="155"/>
    </location>
</feature>
<protein>
    <recommendedName>
        <fullName evidence="4">O-antigen ligase domain-containing protein</fullName>
    </recommendedName>
</protein>
<dbReference type="OrthoDB" id="1100816at2"/>
<evidence type="ECO:0008006" key="4">
    <source>
        <dbReference type="Google" id="ProtNLM"/>
    </source>
</evidence>
<feature type="transmembrane region" description="Helical" evidence="1">
    <location>
        <begin position="21"/>
        <end position="41"/>
    </location>
</feature>
<evidence type="ECO:0000313" key="2">
    <source>
        <dbReference type="EMBL" id="RHK47434.1"/>
    </source>
</evidence>
<dbReference type="EMBL" id="QRNO01000093">
    <property type="protein sequence ID" value="RHK47434.1"/>
    <property type="molecule type" value="Genomic_DNA"/>
</dbReference>
<dbReference type="Proteomes" id="UP000286598">
    <property type="component" value="Unassembled WGS sequence"/>
</dbReference>
<feature type="transmembrane region" description="Helical" evidence="1">
    <location>
        <begin position="245"/>
        <end position="263"/>
    </location>
</feature>
<dbReference type="AlphaFoldDB" id="A0A3R6K3C7"/>
<feature type="transmembrane region" description="Helical" evidence="1">
    <location>
        <begin position="79"/>
        <end position="98"/>
    </location>
</feature>
<keyword evidence="1" id="KW-0472">Membrane</keyword>
<reference evidence="2 3" key="1">
    <citation type="submission" date="2018-08" db="EMBL/GenBank/DDBJ databases">
        <title>A genome reference for cultivated species of the human gut microbiota.</title>
        <authorList>
            <person name="Zou Y."/>
            <person name="Xue W."/>
            <person name="Luo G."/>
        </authorList>
    </citation>
    <scope>NUCLEOTIDE SEQUENCE [LARGE SCALE GENOMIC DNA]</scope>
    <source>
        <strain evidence="2 3">AF42-9</strain>
    </source>
</reference>
<accession>A0A3R6K3C7</accession>
<keyword evidence="3" id="KW-1185">Reference proteome</keyword>
<feature type="transmembrane region" description="Helical" evidence="1">
    <location>
        <begin position="211"/>
        <end position="238"/>
    </location>
</feature>